<feature type="region of interest" description="Disordered" evidence="1">
    <location>
        <begin position="243"/>
        <end position="266"/>
    </location>
</feature>
<comment type="caution">
    <text evidence="2">The sequence shown here is derived from an EMBL/GenBank/DDBJ whole genome shotgun (WGS) entry which is preliminary data.</text>
</comment>
<name>A0AAD6WPQ5_9AGAR</name>
<dbReference type="Proteomes" id="UP001218188">
    <property type="component" value="Unassembled WGS sequence"/>
</dbReference>
<gene>
    <name evidence="2" type="ORF">C8F04DRAFT_1196517</name>
</gene>
<evidence type="ECO:0000313" key="3">
    <source>
        <dbReference type="Proteomes" id="UP001218188"/>
    </source>
</evidence>
<evidence type="ECO:0000313" key="2">
    <source>
        <dbReference type="EMBL" id="KAJ7020540.1"/>
    </source>
</evidence>
<organism evidence="2 3">
    <name type="scientific">Mycena alexandri</name>
    <dbReference type="NCBI Taxonomy" id="1745969"/>
    <lineage>
        <taxon>Eukaryota</taxon>
        <taxon>Fungi</taxon>
        <taxon>Dikarya</taxon>
        <taxon>Basidiomycota</taxon>
        <taxon>Agaricomycotina</taxon>
        <taxon>Agaricomycetes</taxon>
        <taxon>Agaricomycetidae</taxon>
        <taxon>Agaricales</taxon>
        <taxon>Marasmiineae</taxon>
        <taxon>Mycenaceae</taxon>
        <taxon>Mycena</taxon>
    </lineage>
</organism>
<protein>
    <submittedName>
        <fullName evidence="2">Uncharacterized protein</fullName>
    </submittedName>
</protein>
<dbReference type="EMBL" id="JARJCM010000259">
    <property type="protein sequence ID" value="KAJ7020540.1"/>
    <property type="molecule type" value="Genomic_DNA"/>
</dbReference>
<keyword evidence="3" id="KW-1185">Reference proteome</keyword>
<sequence>MSFFLSLNALQAKAKNTGTRKKSTNRKWKRIAKKDRRNLKLWAEGARESVLKPHIPAYTDALQRGWRAERDYLTLVCNKFHACISWRLEDHEEPELPLPNYDRFAQVQEEEELDEEEFLRKRLRIEEMNARIGRWLKYRARRLNKPFKMDSTRDPWAIYLTKLAGVSTPPKARQAFQQYMHESYESEIARVVQARWKAAELTNGELTGKKGPDAPFRAKVAHELFAELPESEQDTLRERAKAEAQTARDAYTATMKQGPSKRPEDRQRCIDALGPFVSNFLRGVSEYTGLHSFAVFGGPIPEYGENTTCSARIQSLRHALHLPAMG</sequence>
<proteinExistence type="predicted"/>
<accession>A0AAD6WPQ5</accession>
<dbReference type="AlphaFoldDB" id="A0AAD6WPQ5"/>
<reference evidence="2" key="1">
    <citation type="submission" date="2023-03" db="EMBL/GenBank/DDBJ databases">
        <title>Massive genome expansion in bonnet fungi (Mycena s.s.) driven by repeated elements and novel gene families across ecological guilds.</title>
        <authorList>
            <consortium name="Lawrence Berkeley National Laboratory"/>
            <person name="Harder C.B."/>
            <person name="Miyauchi S."/>
            <person name="Viragh M."/>
            <person name="Kuo A."/>
            <person name="Thoen E."/>
            <person name="Andreopoulos B."/>
            <person name="Lu D."/>
            <person name="Skrede I."/>
            <person name="Drula E."/>
            <person name="Henrissat B."/>
            <person name="Morin E."/>
            <person name="Kohler A."/>
            <person name="Barry K."/>
            <person name="LaButti K."/>
            <person name="Morin E."/>
            <person name="Salamov A."/>
            <person name="Lipzen A."/>
            <person name="Mereny Z."/>
            <person name="Hegedus B."/>
            <person name="Baldrian P."/>
            <person name="Stursova M."/>
            <person name="Weitz H."/>
            <person name="Taylor A."/>
            <person name="Grigoriev I.V."/>
            <person name="Nagy L.G."/>
            <person name="Martin F."/>
            <person name="Kauserud H."/>
        </authorList>
    </citation>
    <scope>NUCLEOTIDE SEQUENCE</scope>
    <source>
        <strain evidence="2">CBHHK200</strain>
    </source>
</reference>
<evidence type="ECO:0000256" key="1">
    <source>
        <dbReference type="SAM" id="MobiDB-lite"/>
    </source>
</evidence>